<dbReference type="PANTHER" id="PTHR23235">
    <property type="entry name" value="KRUEPPEL-LIKE TRANSCRIPTION FACTOR"/>
    <property type="match status" value="1"/>
</dbReference>
<keyword evidence="3" id="KW-0862">Zinc</keyword>
<dbReference type="PROSITE" id="PS50157">
    <property type="entry name" value="ZINC_FINGER_C2H2_2"/>
    <property type="match status" value="3"/>
</dbReference>
<dbReference type="Pfam" id="PF00096">
    <property type="entry name" value="zf-C2H2"/>
    <property type="match status" value="3"/>
</dbReference>
<gene>
    <name evidence="7" type="primary">ZXDAB</name>
</gene>
<feature type="compositionally biased region" description="Polar residues" evidence="5">
    <location>
        <begin position="116"/>
        <end position="128"/>
    </location>
</feature>
<dbReference type="OrthoDB" id="6277246at2759"/>
<dbReference type="SMART" id="SM00355">
    <property type="entry name" value="ZnF_C2H2"/>
    <property type="match status" value="3"/>
</dbReference>
<dbReference type="InterPro" id="IPR013087">
    <property type="entry name" value="Znf_C2H2_type"/>
</dbReference>
<feature type="domain" description="C2H2-type" evidence="6">
    <location>
        <begin position="321"/>
        <end position="350"/>
    </location>
</feature>
<dbReference type="EMBL" id="BT120420">
    <property type="protein sequence ID" value="ADD24060.1"/>
    <property type="molecule type" value="mRNA"/>
</dbReference>
<accession>D3PFL4</accession>
<dbReference type="InterPro" id="IPR036236">
    <property type="entry name" value="Znf_C2H2_sf"/>
</dbReference>
<dbReference type="AlphaFoldDB" id="D3PFL4"/>
<proteinExistence type="evidence at transcript level"/>
<dbReference type="GO" id="GO:0008270">
    <property type="term" value="F:zinc ion binding"/>
    <property type="evidence" value="ECO:0007669"/>
    <property type="project" value="UniProtKB-KW"/>
</dbReference>
<feature type="domain" description="C2H2-type" evidence="6">
    <location>
        <begin position="386"/>
        <end position="413"/>
    </location>
</feature>
<dbReference type="GO" id="GO:0000981">
    <property type="term" value="F:DNA-binding transcription factor activity, RNA polymerase II-specific"/>
    <property type="evidence" value="ECO:0007669"/>
    <property type="project" value="TreeGrafter"/>
</dbReference>
<keyword evidence="1" id="KW-0479">Metal-binding</keyword>
<evidence type="ECO:0000313" key="7">
    <source>
        <dbReference type="EMBL" id="ADD24060.1"/>
    </source>
</evidence>
<feature type="region of interest" description="Disordered" evidence="5">
    <location>
        <begin position="96"/>
        <end position="134"/>
    </location>
</feature>
<name>D3PFL4_LEPSM</name>
<organism evidence="7">
    <name type="scientific">Lepeophtheirus salmonis</name>
    <name type="common">Salmon louse</name>
    <name type="synonym">Caligus salmonis</name>
    <dbReference type="NCBI Taxonomy" id="72036"/>
    <lineage>
        <taxon>Eukaryota</taxon>
        <taxon>Metazoa</taxon>
        <taxon>Ecdysozoa</taxon>
        <taxon>Arthropoda</taxon>
        <taxon>Crustacea</taxon>
        <taxon>Multicrustacea</taxon>
        <taxon>Hexanauplia</taxon>
        <taxon>Copepoda</taxon>
        <taxon>Siphonostomatoida</taxon>
        <taxon>Caligidae</taxon>
        <taxon>Lepeophtheirus</taxon>
    </lineage>
</organism>
<evidence type="ECO:0000256" key="4">
    <source>
        <dbReference type="PROSITE-ProRule" id="PRU00042"/>
    </source>
</evidence>
<dbReference type="SUPFAM" id="SSF57667">
    <property type="entry name" value="beta-beta-alpha zinc fingers"/>
    <property type="match status" value="1"/>
</dbReference>
<dbReference type="GO" id="GO:0000978">
    <property type="term" value="F:RNA polymerase II cis-regulatory region sequence-specific DNA binding"/>
    <property type="evidence" value="ECO:0007669"/>
    <property type="project" value="TreeGrafter"/>
</dbReference>
<dbReference type="PANTHER" id="PTHR23235:SF120">
    <property type="entry name" value="KRUPPEL-LIKE FACTOR 15"/>
    <property type="match status" value="1"/>
</dbReference>
<evidence type="ECO:0000256" key="3">
    <source>
        <dbReference type="ARBA" id="ARBA00022833"/>
    </source>
</evidence>
<evidence type="ECO:0000259" key="6">
    <source>
        <dbReference type="PROSITE" id="PS50157"/>
    </source>
</evidence>
<feature type="domain" description="C2H2-type" evidence="6">
    <location>
        <begin position="351"/>
        <end position="380"/>
    </location>
</feature>
<sequence length="432" mass="47771">MSLSSALVEDDWLKPLVEDLGLSGDDYLKWDDLAFLDLATPQSKSKVHPDLFFDSTGLFDGDYFEKGAAGALLDLFPSSSTHAEEGAEKLLEDLIEPSPATQPPPLVVPPLVSSVHDTASNEPASTLPEQPPPVVTSVAKGTDEAGGRITLGGIKTLPVDSIPKDALAKISIQRNAREKTTTISVLTPDGTSGNSYQVNTLNVLEAIEALKPLNLDKLIFSQTKLHKTMPPPPSTIQQHQQQQMSSLLLSSSSFSSSRQFSKSTTKKDSDRIELHVNESESSSVLVEKVQDSSTAAFIKHFHYRGISINALFRIKSSPRYWICPTQDCKKGFSKPSLLKVHLYEHYGIRPFECPIPGCKWSFKTPFKLKRHQRTHNTKDSLCKKRFICNYCNAGFNTARNLGVHLKSHVSSFSSSLTTLLTERQDDHFLYDL</sequence>
<evidence type="ECO:0000256" key="5">
    <source>
        <dbReference type="SAM" id="MobiDB-lite"/>
    </source>
</evidence>
<dbReference type="Gene3D" id="3.30.160.60">
    <property type="entry name" value="Classic Zinc Finger"/>
    <property type="match status" value="2"/>
</dbReference>
<reference evidence="7" key="1">
    <citation type="submission" date="2010-03" db="EMBL/GenBank/DDBJ databases">
        <title>Lepeophtheirus salmonis ESTs and full-length cDNAs.</title>
        <authorList>
            <person name="Yasuike M."/>
            <person name="von Schalburg K."/>
            <person name="Cooper G."/>
            <person name="Leong J."/>
            <person name="Jones S.R.M."/>
            <person name="Koop B.F."/>
        </authorList>
    </citation>
    <scope>NUCLEOTIDE SEQUENCE</scope>
    <source>
        <tissue evidence="7">Whole</tissue>
    </source>
</reference>
<evidence type="ECO:0000256" key="1">
    <source>
        <dbReference type="ARBA" id="ARBA00022723"/>
    </source>
</evidence>
<protein>
    <submittedName>
        <fullName evidence="7">Zinc finger X-linked protein ZXDA/ZXDB</fullName>
    </submittedName>
</protein>
<evidence type="ECO:0000256" key="2">
    <source>
        <dbReference type="ARBA" id="ARBA00022771"/>
    </source>
</evidence>
<keyword evidence="2 4" id="KW-0863">Zinc-finger</keyword>
<dbReference type="PROSITE" id="PS00028">
    <property type="entry name" value="ZINC_FINGER_C2H2_1"/>
    <property type="match status" value="3"/>
</dbReference>